<organism evidence="1 2">
    <name type="scientific">Enterocloster asparagiformis</name>
    <dbReference type="NCBI Taxonomy" id="333367"/>
    <lineage>
        <taxon>Bacteria</taxon>
        <taxon>Bacillati</taxon>
        <taxon>Bacillota</taxon>
        <taxon>Clostridia</taxon>
        <taxon>Lachnospirales</taxon>
        <taxon>Lachnospiraceae</taxon>
        <taxon>Enterocloster</taxon>
    </lineage>
</organism>
<sequence>MAEYTLLPQRENLHGVLDPALPPALRVRSGDTVHVTTLEADWRLGRPQGSPPKAPLFPRIKGRDDGHALCGPIYVEGAQPGMALKVEIGEIVTENWGWSSVGIGNRDHLNRLGFHGEEDFRVWDLDAHRGICQGPDGMTVPLSPFPGVVAVAPEGERPVRTHIPGNHGGNLDCRALTSGSTVYLPVFQPGALFSVGDGHGAQGDGESGGTAVECPFRSISLRLSAADYLIKSPVAHTAEGWMTFGFHEDLTVAAYEALQNMRLLLKRAFDMEETDAMTFCSVGADLRVTQIVNGIRGVHAVVPERIWDTLGK</sequence>
<dbReference type="InterPro" id="IPR004304">
    <property type="entry name" value="FmdA_AmdA"/>
</dbReference>
<dbReference type="Pfam" id="PF03069">
    <property type="entry name" value="FmdA_AmdA"/>
    <property type="match status" value="2"/>
</dbReference>
<dbReference type="Proteomes" id="UP000283880">
    <property type="component" value="Unassembled WGS sequence"/>
</dbReference>
<gene>
    <name evidence="1" type="ORF">DWV29_22920</name>
</gene>
<dbReference type="RefSeq" id="WP_007719607.1">
    <property type="nucleotide sequence ID" value="NZ_BAABXR010000001.1"/>
</dbReference>
<evidence type="ECO:0000313" key="1">
    <source>
        <dbReference type="EMBL" id="RGX24619.1"/>
    </source>
</evidence>
<name>A0A413F9D6_9FIRM</name>
<dbReference type="Gene3D" id="3.10.28.20">
    <property type="entry name" value="Acetamidase/Formamidase-like domains"/>
    <property type="match status" value="1"/>
</dbReference>
<protein>
    <submittedName>
        <fullName evidence="1">Acetamidase</fullName>
    </submittedName>
</protein>
<dbReference type="PANTHER" id="PTHR31891">
    <property type="entry name" value="FORMAMIDASE C869.04-RELATED"/>
    <property type="match status" value="1"/>
</dbReference>
<evidence type="ECO:0000313" key="2">
    <source>
        <dbReference type="Proteomes" id="UP000283880"/>
    </source>
</evidence>
<proteinExistence type="predicted"/>
<dbReference type="GO" id="GO:0016811">
    <property type="term" value="F:hydrolase activity, acting on carbon-nitrogen (but not peptide) bonds, in linear amides"/>
    <property type="evidence" value="ECO:0007669"/>
    <property type="project" value="InterPro"/>
</dbReference>
<dbReference type="PANTHER" id="PTHR31891:SF1">
    <property type="entry name" value="FORMAMIDASE C869.04-RELATED"/>
    <property type="match status" value="1"/>
</dbReference>
<dbReference type="SUPFAM" id="SSF141130">
    <property type="entry name" value="Acetamidase/Formamidase-like"/>
    <property type="match status" value="1"/>
</dbReference>
<reference evidence="1 2" key="1">
    <citation type="submission" date="2018-08" db="EMBL/GenBank/DDBJ databases">
        <title>A genome reference for cultivated species of the human gut microbiota.</title>
        <authorList>
            <person name="Zou Y."/>
            <person name="Xue W."/>
            <person name="Luo G."/>
        </authorList>
    </citation>
    <scope>NUCLEOTIDE SEQUENCE [LARGE SCALE GENOMIC DNA]</scope>
    <source>
        <strain evidence="1 2">AF04-15</strain>
    </source>
</reference>
<accession>A0A413F9D6</accession>
<dbReference type="AlphaFoldDB" id="A0A413F9D6"/>
<dbReference type="OrthoDB" id="9811740at2"/>
<comment type="caution">
    <text evidence="1">The sequence shown here is derived from an EMBL/GenBank/DDBJ whole genome shotgun (WGS) entry which is preliminary data.</text>
</comment>
<dbReference type="EMBL" id="QSBM01000021">
    <property type="protein sequence ID" value="RGX24619.1"/>
    <property type="molecule type" value="Genomic_DNA"/>
</dbReference>
<dbReference type="Gene3D" id="2.60.120.580">
    <property type="entry name" value="Acetamidase/Formamidase-like domains"/>
    <property type="match status" value="2"/>
</dbReference>